<dbReference type="Pfam" id="PF00347">
    <property type="entry name" value="Ribosomal_L6"/>
    <property type="match status" value="2"/>
</dbReference>
<keyword evidence="4 6" id="KW-0699">rRNA-binding</keyword>
<evidence type="ECO:0000313" key="9">
    <source>
        <dbReference type="Proteomes" id="UP000034246"/>
    </source>
</evidence>
<dbReference type="Gene3D" id="3.90.930.12">
    <property type="entry name" value="Ribosomal protein L6, alpha-beta domain"/>
    <property type="match status" value="2"/>
</dbReference>
<comment type="function">
    <text evidence="4 6">This protein binds to the 23S rRNA, and is important in its secondary structure. It is located near the subunit interface in the base of the L7/L12 stalk, and near the tRNA binding site of the peptidyltransferase center.</text>
</comment>
<reference evidence="8 9" key="1">
    <citation type="journal article" date="2015" name="Nature">
        <title>rRNA introns, odd ribosomes, and small enigmatic genomes across a large radiation of phyla.</title>
        <authorList>
            <person name="Brown C.T."/>
            <person name="Hug L.A."/>
            <person name="Thomas B.C."/>
            <person name="Sharon I."/>
            <person name="Castelle C.J."/>
            <person name="Singh A."/>
            <person name="Wilkins M.J."/>
            <person name="Williams K.H."/>
            <person name="Banfield J.F."/>
        </authorList>
    </citation>
    <scope>NUCLEOTIDE SEQUENCE [LARGE SCALE GENOMIC DNA]</scope>
</reference>
<evidence type="ECO:0000256" key="2">
    <source>
        <dbReference type="ARBA" id="ARBA00022980"/>
    </source>
</evidence>
<evidence type="ECO:0000256" key="4">
    <source>
        <dbReference type="HAMAP-Rule" id="MF_01365"/>
    </source>
</evidence>
<comment type="subunit">
    <text evidence="4">Part of the 50S ribosomal subunit.</text>
</comment>
<evidence type="ECO:0000256" key="6">
    <source>
        <dbReference type="RuleBase" id="RU003870"/>
    </source>
</evidence>
<dbReference type="PRINTS" id="PR00059">
    <property type="entry name" value="RIBOSOMALL6"/>
</dbReference>
<proteinExistence type="inferred from homology"/>
<dbReference type="PANTHER" id="PTHR11655:SF14">
    <property type="entry name" value="LARGE RIBOSOMAL SUBUNIT PROTEIN UL6M"/>
    <property type="match status" value="1"/>
</dbReference>
<dbReference type="HAMAP" id="MF_01365_B">
    <property type="entry name" value="Ribosomal_uL6_B"/>
    <property type="match status" value="1"/>
</dbReference>
<dbReference type="PATRIC" id="fig|1618550.3.peg.406"/>
<dbReference type="InterPro" id="IPR019906">
    <property type="entry name" value="Ribosomal_uL6_bac-type"/>
</dbReference>
<dbReference type="PIRSF" id="PIRSF002162">
    <property type="entry name" value="Ribosomal_L6"/>
    <property type="match status" value="1"/>
</dbReference>
<evidence type="ECO:0000256" key="3">
    <source>
        <dbReference type="ARBA" id="ARBA00023274"/>
    </source>
</evidence>
<keyword evidence="3 4" id="KW-0687">Ribonucleoprotein</keyword>
<sequence>MSRIGKKAIEIPQGVEVSVENGQFIVKGRLGEMKRDYPARMLSVKVEDNKVFVSPVSKTEQTGVFWGTFRSHFNNMIQGVSKGWQKSLELVGVGYRAEVQGNDLVLTVGYSHPVKVTAPEGITFKVEKSIITVSGANKESVGDVSDKVRSIRPPEPYKGKGIKYIDEEVRRKAGKAAKTQTA</sequence>
<name>A0A0G0QML2_9BACT</name>
<dbReference type="InterPro" id="IPR020040">
    <property type="entry name" value="Ribosomal_uL6_a/b-dom"/>
</dbReference>
<dbReference type="Proteomes" id="UP000034246">
    <property type="component" value="Unassembled WGS sequence"/>
</dbReference>
<keyword evidence="2 4" id="KW-0689">Ribosomal protein</keyword>
<dbReference type="GO" id="GO:0019843">
    <property type="term" value="F:rRNA binding"/>
    <property type="evidence" value="ECO:0007669"/>
    <property type="project" value="UniProtKB-UniRule"/>
</dbReference>
<dbReference type="PROSITE" id="PS00525">
    <property type="entry name" value="RIBOSOMAL_L6_1"/>
    <property type="match status" value="1"/>
</dbReference>
<dbReference type="PANTHER" id="PTHR11655">
    <property type="entry name" value="60S/50S RIBOSOMAL PROTEIN L6/L9"/>
    <property type="match status" value="1"/>
</dbReference>
<comment type="caution">
    <text evidence="8">The sequence shown here is derived from an EMBL/GenBank/DDBJ whole genome shotgun (WGS) entry which is preliminary data.</text>
</comment>
<dbReference type="NCBIfam" id="TIGR03654">
    <property type="entry name" value="L6_bact"/>
    <property type="match status" value="1"/>
</dbReference>
<feature type="domain" description="Large ribosomal subunit protein uL6 alpha-beta" evidence="7">
    <location>
        <begin position="91"/>
        <end position="164"/>
    </location>
</feature>
<comment type="similarity">
    <text evidence="1 4 5">Belongs to the universal ribosomal protein uL6 family.</text>
</comment>
<dbReference type="SUPFAM" id="SSF56053">
    <property type="entry name" value="Ribosomal protein L6"/>
    <property type="match status" value="2"/>
</dbReference>
<dbReference type="EMBL" id="LBWP01000005">
    <property type="protein sequence ID" value="KKR11590.1"/>
    <property type="molecule type" value="Genomic_DNA"/>
</dbReference>
<keyword evidence="4 6" id="KW-0694">RNA-binding</keyword>
<dbReference type="InterPro" id="IPR036789">
    <property type="entry name" value="Ribosomal_uL6-like_a/b-dom_sf"/>
</dbReference>
<feature type="domain" description="Large ribosomal subunit protein uL6 alpha-beta" evidence="7">
    <location>
        <begin position="11"/>
        <end position="83"/>
    </location>
</feature>
<evidence type="ECO:0000313" key="8">
    <source>
        <dbReference type="EMBL" id="KKR11590.1"/>
    </source>
</evidence>
<evidence type="ECO:0000256" key="5">
    <source>
        <dbReference type="RuleBase" id="RU003869"/>
    </source>
</evidence>
<dbReference type="FunFam" id="3.90.930.12:FF:000001">
    <property type="entry name" value="50S ribosomal protein L6"/>
    <property type="match status" value="1"/>
</dbReference>
<dbReference type="GO" id="GO:0002181">
    <property type="term" value="P:cytoplasmic translation"/>
    <property type="evidence" value="ECO:0007669"/>
    <property type="project" value="TreeGrafter"/>
</dbReference>
<dbReference type="InterPro" id="IPR002358">
    <property type="entry name" value="Ribosomal_uL6_CS"/>
</dbReference>
<accession>A0A0G0QML2</accession>
<protein>
    <recommendedName>
        <fullName evidence="4">Large ribosomal subunit protein uL6</fullName>
    </recommendedName>
</protein>
<dbReference type="GO" id="GO:0022625">
    <property type="term" value="C:cytosolic large ribosomal subunit"/>
    <property type="evidence" value="ECO:0007669"/>
    <property type="project" value="UniProtKB-UniRule"/>
</dbReference>
<dbReference type="GO" id="GO:0003735">
    <property type="term" value="F:structural constituent of ribosome"/>
    <property type="evidence" value="ECO:0007669"/>
    <property type="project" value="UniProtKB-UniRule"/>
</dbReference>
<evidence type="ECO:0000259" key="7">
    <source>
        <dbReference type="Pfam" id="PF00347"/>
    </source>
</evidence>
<dbReference type="InterPro" id="IPR000702">
    <property type="entry name" value="Ribosomal_uL6-like"/>
</dbReference>
<dbReference type="STRING" id="1618550.UT39_C0005G0025"/>
<evidence type="ECO:0000256" key="1">
    <source>
        <dbReference type="ARBA" id="ARBA00009356"/>
    </source>
</evidence>
<gene>
    <name evidence="4" type="primary">rplF</name>
    <name evidence="8" type="ORF">UT39_C0005G0025</name>
</gene>
<organism evidence="8 9">
    <name type="scientific">Candidatus Woesebacteria bacterium GW2011_GWA1_39_21</name>
    <dbReference type="NCBI Taxonomy" id="1618550"/>
    <lineage>
        <taxon>Bacteria</taxon>
        <taxon>Candidatus Woeseibacteriota</taxon>
    </lineage>
</organism>
<dbReference type="AlphaFoldDB" id="A0A0G0QML2"/>